<protein>
    <submittedName>
        <fullName evidence="2">Uncharacterized protein</fullName>
    </submittedName>
</protein>
<feature type="coiled-coil region" evidence="1">
    <location>
        <begin position="36"/>
        <end position="63"/>
    </location>
</feature>
<proteinExistence type="predicted"/>
<dbReference type="AlphaFoldDB" id="A0A8S1SHC5"/>
<keyword evidence="3" id="KW-1185">Reference proteome</keyword>
<accession>A0A8S1SHC5</accession>
<gene>
    <name evidence="2" type="ORF">POCTA_138.1.T0110141</name>
</gene>
<dbReference type="EMBL" id="CAJJDP010000010">
    <property type="protein sequence ID" value="CAD8139925.1"/>
    <property type="molecule type" value="Genomic_DNA"/>
</dbReference>
<evidence type="ECO:0000313" key="2">
    <source>
        <dbReference type="EMBL" id="CAD8139925.1"/>
    </source>
</evidence>
<dbReference type="OMA" id="EYDEEWM"/>
<sequence length="227" mass="26967">MSAFKTLMKMPQTKLASKCIALEELLQRYYQFEEVHYDLQSKYQILQEKFEKLTQQNLQLKQTIQNDKDSISQKSYKKLDSYLNCTEKIELCAIEDLETQKLIEELKQQNQKMKQEVSQSKKEYQRLQSMFEQTQTELVRSASLKTASDSKYSSLIDDKSNDSVQSYKNEIARLNKIVTSLRVELCQYKTKEYDEEWMKTQLIKYQKQSQLSSNNNKSFDILDYVDN</sequence>
<reference evidence="2" key="1">
    <citation type="submission" date="2021-01" db="EMBL/GenBank/DDBJ databases">
        <authorList>
            <consortium name="Genoscope - CEA"/>
            <person name="William W."/>
        </authorList>
    </citation>
    <scope>NUCLEOTIDE SEQUENCE</scope>
</reference>
<evidence type="ECO:0000313" key="3">
    <source>
        <dbReference type="Proteomes" id="UP000683925"/>
    </source>
</evidence>
<feature type="coiled-coil region" evidence="1">
    <location>
        <begin position="96"/>
        <end position="137"/>
    </location>
</feature>
<organism evidence="2 3">
    <name type="scientific">Paramecium octaurelia</name>
    <dbReference type="NCBI Taxonomy" id="43137"/>
    <lineage>
        <taxon>Eukaryota</taxon>
        <taxon>Sar</taxon>
        <taxon>Alveolata</taxon>
        <taxon>Ciliophora</taxon>
        <taxon>Intramacronucleata</taxon>
        <taxon>Oligohymenophorea</taxon>
        <taxon>Peniculida</taxon>
        <taxon>Parameciidae</taxon>
        <taxon>Paramecium</taxon>
    </lineage>
</organism>
<evidence type="ECO:0000256" key="1">
    <source>
        <dbReference type="SAM" id="Coils"/>
    </source>
</evidence>
<dbReference type="Proteomes" id="UP000683925">
    <property type="component" value="Unassembled WGS sequence"/>
</dbReference>
<keyword evidence="1" id="KW-0175">Coiled coil</keyword>
<dbReference type="OrthoDB" id="305053at2759"/>
<name>A0A8S1SHC5_PAROT</name>
<comment type="caution">
    <text evidence="2">The sequence shown here is derived from an EMBL/GenBank/DDBJ whole genome shotgun (WGS) entry which is preliminary data.</text>
</comment>